<dbReference type="Pfam" id="PF14052">
    <property type="entry name" value="Caps_assemb_Wzi"/>
    <property type="match status" value="1"/>
</dbReference>
<dbReference type="Gene3D" id="2.40.160.130">
    <property type="entry name" value="Capsule assembly protein Wzi"/>
    <property type="match status" value="1"/>
</dbReference>
<protein>
    <submittedName>
        <fullName evidence="1">Capsule assembly protein Wzi</fullName>
    </submittedName>
</protein>
<dbReference type="Proteomes" id="UP000236725">
    <property type="component" value="Unassembled WGS sequence"/>
</dbReference>
<evidence type="ECO:0000313" key="2">
    <source>
        <dbReference type="Proteomes" id="UP000236725"/>
    </source>
</evidence>
<dbReference type="AlphaFoldDB" id="A0A8G2F5L0"/>
<sequence length="521" mass="58360">MTAKIDKYVSLQNNKMKTMKLMRLIFIGFAFSRLTTATFAQSENNTEDATTYKAEAFGSVGSGDNTPFWMLSNRYGIVPLDANNGFLNAGVYHNQRFGKGFRWGAGLEVVATAPRYHNIFIQQAFAEIGYKSLLLSIGSKEDYSSLWDKNLSSGDLVHSSNARPIPEIKLSMPQFTVVPGTKGWMQVKGDFAAGRSFDTDYLANFTNKQQETGTTKKQVYIKNVLWHHKSFYIQIKDTQNDFPLSGTIGVQDYAQWGGTSTDPKIGAQPHSFKDFIRVVCGSKGGDNATVSDQINVLGSHYGSYDFKLSFTKKDWAVHAYHQHYFNDKSGMIFNNGTDGLYGIQVDLPKLPWLRKVVTEYVLTRNQTGPMHFIDFDHDKHPGIGGGNDDYYNNLEYKTGLSYFNRGLGSPLIISPEYNQNGKLGFTNNRIKDWHIGAEGDISPQISYRVLFTKMNGWGTSYHPFRNKKEGTSSLIDITYTHPRLNGWTFTGSVAADTGTMVGKNAGFSLRVAKRGIIKAWK</sequence>
<comment type="caution">
    <text evidence="1">The sequence shown here is derived from an EMBL/GenBank/DDBJ whole genome shotgun (WGS) entry which is preliminary data.</text>
</comment>
<organism evidence="1 2">
    <name type="scientific">Parabacteroides chinchillae</name>
    <dbReference type="NCBI Taxonomy" id="871327"/>
    <lineage>
        <taxon>Bacteria</taxon>
        <taxon>Pseudomonadati</taxon>
        <taxon>Bacteroidota</taxon>
        <taxon>Bacteroidia</taxon>
        <taxon>Bacteroidales</taxon>
        <taxon>Tannerellaceae</taxon>
        <taxon>Parabacteroides</taxon>
    </lineage>
</organism>
<keyword evidence="2" id="KW-1185">Reference proteome</keyword>
<proteinExistence type="predicted"/>
<name>A0A8G2F5L0_9BACT</name>
<dbReference type="InterPro" id="IPR038636">
    <property type="entry name" value="Wzi_sf"/>
</dbReference>
<accession>A0A8G2F5L0</accession>
<evidence type="ECO:0000313" key="1">
    <source>
        <dbReference type="EMBL" id="SEG07635.1"/>
    </source>
</evidence>
<dbReference type="InterPro" id="IPR026950">
    <property type="entry name" value="Caps_assemb_Wzi"/>
</dbReference>
<gene>
    <name evidence="1" type="ORF">SAMN05444001_11424</name>
</gene>
<reference evidence="1 2" key="1">
    <citation type="submission" date="2016-10" db="EMBL/GenBank/DDBJ databases">
        <authorList>
            <person name="Varghese N."/>
            <person name="Submissions S."/>
        </authorList>
    </citation>
    <scope>NUCLEOTIDE SEQUENCE [LARGE SCALE GENOMIC DNA]</scope>
    <source>
        <strain evidence="1 2">DSM 29073</strain>
    </source>
</reference>
<dbReference type="EMBL" id="FNVS01000014">
    <property type="protein sequence ID" value="SEG07635.1"/>
    <property type="molecule type" value="Genomic_DNA"/>
</dbReference>